<dbReference type="SUPFAM" id="SSF51261">
    <property type="entry name" value="Duplicated hybrid motif"/>
    <property type="match status" value="1"/>
</dbReference>
<keyword evidence="2" id="KW-0812">Transmembrane</keyword>
<dbReference type="PANTHER" id="PTHR21666:SF274">
    <property type="entry name" value="STAGE IV SPORULATION PROTEIN FA"/>
    <property type="match status" value="1"/>
</dbReference>
<evidence type="ECO:0000259" key="3">
    <source>
        <dbReference type="Pfam" id="PF01551"/>
    </source>
</evidence>
<organism evidence="4">
    <name type="scientific">Geobacillus sp. (strain Y4.1MC1)</name>
    <dbReference type="NCBI Taxonomy" id="581103"/>
    <lineage>
        <taxon>Bacteria</taxon>
        <taxon>Bacillati</taxon>
        <taxon>Bacillota</taxon>
        <taxon>Bacilli</taxon>
        <taxon>Bacillales</taxon>
        <taxon>Anoxybacillaceae</taxon>
        <taxon>Geobacillus</taxon>
    </lineage>
</organism>
<dbReference type="CDD" id="cd12797">
    <property type="entry name" value="M23_peptidase"/>
    <property type="match status" value="1"/>
</dbReference>
<reference evidence="4" key="1">
    <citation type="submission" date="2010-10" db="EMBL/GenBank/DDBJ databases">
        <title>Complete sequence of chromosome of Geobacillus sp. Y4.1MC1.</title>
        <authorList>
            <consortium name="US DOE Joint Genome Institute"/>
            <person name="Lucas S."/>
            <person name="Copeland A."/>
            <person name="Lapidus A."/>
            <person name="Cheng J.-F."/>
            <person name="Bruce D."/>
            <person name="Goodwin L."/>
            <person name="Pitluck S."/>
            <person name="Chertkov O."/>
            <person name="Zhang X."/>
            <person name="Detter J.C."/>
            <person name="Han C."/>
            <person name="Tapia R."/>
            <person name="Land M."/>
            <person name="Hauser L."/>
            <person name="Jeffries C."/>
            <person name="Kyrpides N."/>
            <person name="Ivanova N."/>
            <person name="Ovchinnikova G."/>
            <person name="Brumm P."/>
            <person name="Mead D."/>
            <person name="Woyke T."/>
        </authorList>
    </citation>
    <scope>NUCLEOTIDE SEQUENCE [LARGE SCALE GENOMIC DNA]</scope>
    <source>
        <strain evidence="4">Y4.1MC1</strain>
    </source>
</reference>
<evidence type="ECO:0000313" key="4">
    <source>
        <dbReference type="EMBL" id="ADP73772.1"/>
    </source>
</evidence>
<accession>A0A7U4DJT1</accession>
<feature type="compositionally biased region" description="Basic residues" evidence="1">
    <location>
        <begin position="1"/>
        <end position="23"/>
    </location>
</feature>
<dbReference type="InterPro" id="IPR011055">
    <property type="entry name" value="Dup_hybrid_motif"/>
</dbReference>
<feature type="transmembrane region" description="Helical" evidence="2">
    <location>
        <begin position="64"/>
        <end position="82"/>
    </location>
</feature>
<gene>
    <name evidence="4" type="ORF">GY4MC1_0958</name>
</gene>
<dbReference type="KEGG" id="gmc:GY4MC1_0958"/>
<dbReference type="PANTHER" id="PTHR21666">
    <property type="entry name" value="PEPTIDASE-RELATED"/>
    <property type="match status" value="1"/>
</dbReference>
<protein>
    <submittedName>
        <fullName evidence="4">Peptidase M23</fullName>
    </submittedName>
</protein>
<keyword evidence="2" id="KW-0472">Membrane</keyword>
<dbReference type="GO" id="GO:0004222">
    <property type="term" value="F:metalloendopeptidase activity"/>
    <property type="evidence" value="ECO:0007669"/>
    <property type="project" value="TreeGrafter"/>
</dbReference>
<dbReference type="InterPro" id="IPR016047">
    <property type="entry name" value="M23ase_b-sheet_dom"/>
</dbReference>
<sequence>MKRRARDIRKRVEKRRKERRHRYGTPQQQELWAVTDEQRYGQPVVTYDHYTFEEKHPLFRKEAFILKMLLSACLVLITAILFKNPSGSLEPARQFVKETMEKEFQFAAVSQWYEKQFGEPLAFLSTKTENELKTAPKQYAVPASGRVLESFQKNGQGVMVETASNAKVEAVNEGIVIFAGTKEKFGKTVIIQHADGSESWYGNLGSIAVKLYDFVETGKEVGTAMTSSHDQAKAVFYFAIKQGDHFIDPIQVISFE</sequence>
<dbReference type="EMBL" id="CP002293">
    <property type="protein sequence ID" value="ADP73772.1"/>
    <property type="molecule type" value="Genomic_DNA"/>
</dbReference>
<dbReference type="InterPro" id="IPR050570">
    <property type="entry name" value="Cell_wall_metabolism_enzyme"/>
</dbReference>
<feature type="domain" description="M23ase beta-sheet core" evidence="3">
    <location>
        <begin position="156"/>
        <end position="249"/>
    </location>
</feature>
<evidence type="ECO:0000256" key="2">
    <source>
        <dbReference type="SAM" id="Phobius"/>
    </source>
</evidence>
<proteinExistence type="predicted"/>
<evidence type="ECO:0000256" key="1">
    <source>
        <dbReference type="SAM" id="MobiDB-lite"/>
    </source>
</evidence>
<feature type="region of interest" description="Disordered" evidence="1">
    <location>
        <begin position="1"/>
        <end position="27"/>
    </location>
</feature>
<dbReference type="AlphaFoldDB" id="A0A7U4DJT1"/>
<name>A0A7U4DJT1_GEOS0</name>
<keyword evidence="2" id="KW-1133">Transmembrane helix</keyword>
<dbReference type="Gene3D" id="2.70.70.10">
    <property type="entry name" value="Glucose Permease (Domain IIA)"/>
    <property type="match status" value="1"/>
</dbReference>
<dbReference type="Pfam" id="PF01551">
    <property type="entry name" value="Peptidase_M23"/>
    <property type="match status" value="1"/>
</dbReference>